<dbReference type="PANTHER" id="PTHR33067">
    <property type="entry name" value="RNA-DIRECTED DNA POLYMERASE-RELATED"/>
    <property type="match status" value="1"/>
</dbReference>
<dbReference type="Gene3D" id="2.40.70.10">
    <property type="entry name" value="Acid Proteases"/>
    <property type="match status" value="1"/>
</dbReference>
<reference evidence="2" key="1">
    <citation type="submission" date="2018-02" db="EMBL/GenBank/DDBJ databases">
        <authorList>
            <person name="Cohen D.B."/>
            <person name="Kent A.D."/>
        </authorList>
    </citation>
    <scope>NUCLEOTIDE SEQUENCE</scope>
</reference>
<dbReference type="PANTHER" id="PTHR33067:SF32">
    <property type="entry name" value="ASPARTIC PEPTIDASE DDI1-TYPE DOMAIN-CONTAINING PROTEIN"/>
    <property type="match status" value="1"/>
</dbReference>
<accession>A0A2N9J080</accession>
<dbReference type="CDD" id="cd00303">
    <property type="entry name" value="retropepsin_like"/>
    <property type="match status" value="1"/>
</dbReference>
<gene>
    <name evidence="2" type="ORF">FSB_LOCUS57856</name>
</gene>
<feature type="region of interest" description="Disordered" evidence="1">
    <location>
        <begin position="156"/>
        <end position="175"/>
    </location>
</feature>
<evidence type="ECO:0000256" key="1">
    <source>
        <dbReference type="SAM" id="MobiDB-lite"/>
    </source>
</evidence>
<protein>
    <recommendedName>
        <fullName evidence="3">Aspartic peptidase DDI1-type domain-containing protein</fullName>
    </recommendedName>
</protein>
<feature type="compositionally biased region" description="Low complexity" evidence="1">
    <location>
        <begin position="48"/>
        <end position="60"/>
    </location>
</feature>
<name>A0A2N9J080_FAGSY</name>
<organism evidence="2">
    <name type="scientific">Fagus sylvatica</name>
    <name type="common">Beechnut</name>
    <dbReference type="NCBI Taxonomy" id="28930"/>
    <lineage>
        <taxon>Eukaryota</taxon>
        <taxon>Viridiplantae</taxon>
        <taxon>Streptophyta</taxon>
        <taxon>Embryophyta</taxon>
        <taxon>Tracheophyta</taxon>
        <taxon>Spermatophyta</taxon>
        <taxon>Magnoliopsida</taxon>
        <taxon>eudicotyledons</taxon>
        <taxon>Gunneridae</taxon>
        <taxon>Pentapetalae</taxon>
        <taxon>rosids</taxon>
        <taxon>fabids</taxon>
        <taxon>Fagales</taxon>
        <taxon>Fagaceae</taxon>
        <taxon>Fagus</taxon>
    </lineage>
</organism>
<evidence type="ECO:0000313" key="2">
    <source>
        <dbReference type="EMBL" id="SPD29974.1"/>
    </source>
</evidence>
<dbReference type="EMBL" id="OIVN01006294">
    <property type="protein sequence ID" value="SPD29974.1"/>
    <property type="molecule type" value="Genomic_DNA"/>
</dbReference>
<proteinExistence type="predicted"/>
<evidence type="ECO:0008006" key="3">
    <source>
        <dbReference type="Google" id="ProtNLM"/>
    </source>
</evidence>
<feature type="region of interest" description="Disordered" evidence="1">
    <location>
        <begin position="40"/>
        <end position="60"/>
    </location>
</feature>
<dbReference type="AlphaFoldDB" id="A0A2N9J080"/>
<dbReference type="InterPro" id="IPR021109">
    <property type="entry name" value="Peptidase_aspartic_dom_sf"/>
</dbReference>
<sequence length="321" mass="35837">MFLPNAPHVEIKQGLLAILPDFRGLENENPYMHVKAFEENGPNHLDSTNRNRSSTTTSGGSVFRLREEDNLSAKISLLTKEIEALKLKGSRGVNAIFREEPMESDNMLNPPPLRNNFASSSSSSRPLLEDVLGSKDNQEECKAVIILRSGKELGKGIEKGIPKPNEKSKNTQAEKGESGILKIKEVKKCLIPSPFPQALRLPKNLDVTAKILEYLHQVKVNLSLLHIIKQMRTYAKVPPKYKDLGCSTIYCTIGEYLVERALLDLGVSINLLPFTVYQQMGLGDLKPTSITLQLANRSVRTPRGMVKDVLIKIENFYHSGY</sequence>
<feature type="region of interest" description="Disordered" evidence="1">
    <location>
        <begin position="102"/>
        <end position="125"/>
    </location>
</feature>